<dbReference type="InterPro" id="IPR008480">
    <property type="entry name" value="DUF761_pln"/>
</dbReference>
<comment type="caution">
    <text evidence="1">The sequence shown here is derived from an EMBL/GenBank/DDBJ whole genome shotgun (WGS) entry which is preliminary data.</text>
</comment>
<name>A0AAN9EZ58_CLITE</name>
<dbReference type="Proteomes" id="UP001359559">
    <property type="component" value="Unassembled WGS sequence"/>
</dbReference>
<dbReference type="PANTHER" id="PTHR33098:SF112">
    <property type="entry name" value="COTTON FIBER PROTEIN"/>
    <property type="match status" value="1"/>
</dbReference>
<evidence type="ECO:0000313" key="1">
    <source>
        <dbReference type="EMBL" id="KAK7265276.1"/>
    </source>
</evidence>
<dbReference type="AlphaFoldDB" id="A0AAN9EZ58"/>
<protein>
    <recommendedName>
        <fullName evidence="3">DUF761 domain-containing protein</fullName>
    </recommendedName>
</protein>
<reference evidence="1 2" key="1">
    <citation type="submission" date="2024-01" db="EMBL/GenBank/DDBJ databases">
        <title>The genomes of 5 underutilized Papilionoideae crops provide insights into root nodulation and disease resistance.</title>
        <authorList>
            <person name="Yuan L."/>
        </authorList>
    </citation>
    <scope>NUCLEOTIDE SEQUENCE [LARGE SCALE GENOMIC DNA]</scope>
    <source>
        <strain evidence="1">LY-2023</strain>
        <tissue evidence="1">Leaf</tissue>
    </source>
</reference>
<evidence type="ECO:0000313" key="2">
    <source>
        <dbReference type="Proteomes" id="UP001359559"/>
    </source>
</evidence>
<evidence type="ECO:0008006" key="3">
    <source>
        <dbReference type="Google" id="ProtNLM"/>
    </source>
</evidence>
<dbReference type="EMBL" id="JAYKXN010000008">
    <property type="protein sequence ID" value="KAK7265276.1"/>
    <property type="molecule type" value="Genomic_DNA"/>
</dbReference>
<gene>
    <name evidence="1" type="ORF">RJT34_32894</name>
</gene>
<organism evidence="1 2">
    <name type="scientific">Clitoria ternatea</name>
    <name type="common">Butterfly pea</name>
    <dbReference type="NCBI Taxonomy" id="43366"/>
    <lineage>
        <taxon>Eukaryota</taxon>
        <taxon>Viridiplantae</taxon>
        <taxon>Streptophyta</taxon>
        <taxon>Embryophyta</taxon>
        <taxon>Tracheophyta</taxon>
        <taxon>Spermatophyta</taxon>
        <taxon>Magnoliopsida</taxon>
        <taxon>eudicotyledons</taxon>
        <taxon>Gunneridae</taxon>
        <taxon>Pentapetalae</taxon>
        <taxon>rosids</taxon>
        <taxon>fabids</taxon>
        <taxon>Fabales</taxon>
        <taxon>Fabaceae</taxon>
        <taxon>Papilionoideae</taxon>
        <taxon>50 kb inversion clade</taxon>
        <taxon>NPAAA clade</taxon>
        <taxon>indigoferoid/millettioid clade</taxon>
        <taxon>Phaseoleae</taxon>
        <taxon>Clitoria</taxon>
    </lineage>
</organism>
<dbReference type="Pfam" id="PF05553">
    <property type="entry name" value="DUF761"/>
    <property type="match status" value="1"/>
</dbReference>
<proteinExistence type="predicted"/>
<keyword evidence="2" id="KW-1185">Reference proteome</keyword>
<accession>A0AAN9EZ58</accession>
<sequence>MNTHKKSLLSRLRIAVQKMKLILTSTILSHTWHAATIIRRASFSKRHLSFNDRTGLMVCSDETDSENAVLSSPSRSLRRTISSPSDDDIDKRAEIFIANFRRQLRMERQISLQLRYGKESP</sequence>
<dbReference type="PANTHER" id="PTHR33098">
    <property type="entry name" value="COTTON FIBER (DUF761)"/>
    <property type="match status" value="1"/>
</dbReference>